<dbReference type="InterPro" id="IPR022045">
    <property type="entry name" value="TcdB_toxin_mid/N"/>
</dbReference>
<dbReference type="Gene3D" id="2.180.10.10">
    <property type="entry name" value="RHS repeat-associated core"/>
    <property type="match status" value="1"/>
</dbReference>
<dbReference type="Proteomes" id="UP000757435">
    <property type="component" value="Unassembled WGS sequence"/>
</dbReference>
<feature type="domain" description="Insecticide toxin TcdB middle/N-terminal" evidence="6">
    <location>
        <begin position="700"/>
        <end position="831"/>
    </location>
</feature>
<evidence type="ECO:0000256" key="2">
    <source>
        <dbReference type="ARBA" id="ARBA00022525"/>
    </source>
</evidence>
<dbReference type="PRINTS" id="PR01341">
    <property type="entry name" value="SALSPVBPROT"/>
</dbReference>
<comment type="caution">
    <text evidence="7">The sequence shown here is derived from an EMBL/GenBank/DDBJ whole genome shotgun (WGS) entry which is preliminary data.</text>
</comment>
<dbReference type="SUPFAM" id="SSF69318">
    <property type="entry name" value="Integrin alpha N-terminal domain"/>
    <property type="match status" value="1"/>
</dbReference>
<dbReference type="NCBIfam" id="TIGR03696">
    <property type="entry name" value="Rhs_assc_core"/>
    <property type="match status" value="1"/>
</dbReference>
<keyword evidence="2" id="KW-0964">Secreted</keyword>
<dbReference type="EMBL" id="JAHHHD010000019">
    <property type="protein sequence ID" value="MBW4660240.1"/>
    <property type="molecule type" value="Genomic_DNA"/>
</dbReference>
<dbReference type="PANTHER" id="PTHR32305">
    <property type="match status" value="1"/>
</dbReference>
<dbReference type="GO" id="GO:0005737">
    <property type="term" value="C:cytoplasm"/>
    <property type="evidence" value="ECO:0007669"/>
    <property type="project" value="InterPro"/>
</dbReference>
<dbReference type="Pfam" id="PF12255">
    <property type="entry name" value="TcdB_toxin_midC"/>
    <property type="match status" value="1"/>
</dbReference>
<feature type="compositionally biased region" description="Basic and acidic residues" evidence="4">
    <location>
        <begin position="1739"/>
        <end position="1748"/>
    </location>
</feature>
<dbReference type="Pfam" id="PF03534">
    <property type="entry name" value="SpvB"/>
    <property type="match status" value="1"/>
</dbReference>
<evidence type="ECO:0000313" key="8">
    <source>
        <dbReference type="Proteomes" id="UP000757435"/>
    </source>
</evidence>
<evidence type="ECO:0000256" key="3">
    <source>
        <dbReference type="ARBA" id="ARBA00023026"/>
    </source>
</evidence>
<reference evidence="7" key="1">
    <citation type="submission" date="2021-05" db="EMBL/GenBank/DDBJ databases">
        <authorList>
            <person name="Pietrasiak N."/>
            <person name="Ward R."/>
            <person name="Stajich J.E."/>
            <person name="Kurbessoian T."/>
        </authorList>
    </citation>
    <scope>NUCLEOTIDE SEQUENCE</scope>
    <source>
        <strain evidence="7">UHER 2000/2452</strain>
    </source>
</reference>
<evidence type="ECO:0000256" key="4">
    <source>
        <dbReference type="SAM" id="MobiDB-lite"/>
    </source>
</evidence>
<comment type="subcellular location">
    <subcellularLocation>
        <location evidence="1">Secreted</location>
    </subcellularLocation>
</comment>
<reference evidence="7" key="2">
    <citation type="journal article" date="2022" name="Microbiol. Resour. Announc.">
        <title>Metagenome Sequencing to Explore Phylogenomics of Terrestrial Cyanobacteria.</title>
        <authorList>
            <person name="Ward R.D."/>
            <person name="Stajich J.E."/>
            <person name="Johansen J.R."/>
            <person name="Huntemann M."/>
            <person name="Clum A."/>
            <person name="Foster B."/>
            <person name="Foster B."/>
            <person name="Roux S."/>
            <person name="Palaniappan K."/>
            <person name="Varghese N."/>
            <person name="Mukherjee S."/>
            <person name="Reddy T.B.K."/>
            <person name="Daum C."/>
            <person name="Copeland A."/>
            <person name="Chen I.A."/>
            <person name="Ivanova N.N."/>
            <person name="Kyrpides N.C."/>
            <person name="Shapiro N."/>
            <person name="Eloe-Fadrosh E.A."/>
            <person name="Pietrasiak N."/>
        </authorList>
    </citation>
    <scope>NUCLEOTIDE SEQUENCE</scope>
    <source>
        <strain evidence="7">UHER 2000/2452</strain>
    </source>
</reference>
<evidence type="ECO:0000256" key="1">
    <source>
        <dbReference type="ARBA" id="ARBA00004613"/>
    </source>
</evidence>
<dbReference type="PANTHER" id="PTHR32305:SF15">
    <property type="entry name" value="PROTEIN RHSA-RELATED"/>
    <property type="match status" value="1"/>
</dbReference>
<dbReference type="InterPro" id="IPR003284">
    <property type="entry name" value="Sal_SpvB"/>
</dbReference>
<feature type="region of interest" description="Disordered" evidence="4">
    <location>
        <begin position="1"/>
        <end position="26"/>
    </location>
</feature>
<dbReference type="Pfam" id="PF12256">
    <property type="entry name" value="TcdB_toxin_midN"/>
    <property type="match status" value="1"/>
</dbReference>
<dbReference type="InterPro" id="IPR022385">
    <property type="entry name" value="Rhs_assc_core"/>
</dbReference>
<evidence type="ECO:0000259" key="5">
    <source>
        <dbReference type="Pfam" id="PF12255"/>
    </source>
</evidence>
<feature type="domain" description="Insecticide toxin TcdB middle/C-terminal" evidence="5">
    <location>
        <begin position="910"/>
        <end position="1052"/>
    </location>
</feature>
<feature type="region of interest" description="Disordered" evidence="4">
    <location>
        <begin position="1732"/>
        <end position="1751"/>
    </location>
</feature>
<gene>
    <name evidence="7" type="ORF">KME15_16315</name>
</gene>
<organism evidence="7 8">
    <name type="scientific">Drouetiella hepatica Uher 2000/2452</name>
    <dbReference type="NCBI Taxonomy" id="904376"/>
    <lineage>
        <taxon>Bacteria</taxon>
        <taxon>Bacillati</taxon>
        <taxon>Cyanobacteriota</taxon>
        <taxon>Cyanophyceae</taxon>
        <taxon>Oculatellales</taxon>
        <taxon>Oculatellaceae</taxon>
        <taxon>Drouetiella</taxon>
    </lineage>
</organism>
<dbReference type="InterPro" id="IPR028994">
    <property type="entry name" value="Integrin_alpha_N"/>
</dbReference>
<keyword evidence="3" id="KW-0843">Virulence</keyword>
<sequence length="2655" mass="297047">MLDRSAQADSKQTPESDKSYFASPPTVSLPKGGGAIKGMGEKFAANPVTGTGSMSIPIATSPGRSGFGPQLSLSYDSGAGNGVFGLGWNLSLPSITRKTDKGLPRYWDGEESDVFILSGAEDLVPVLKADGTVDEFERDGYHICRYRPRMEGLFARIERWTKLDLGEIHWRSISKDNITTLYGQTDKSRIADPSDPNHVFSWLICESYDDKGNAICYGYKSEDTKKSVGINTAQAHEGNRTPESRSANRYLKHIQYGNLKPRQPNEDLSQREDWLFEVVFDYGEHDLANPISKEPEQWSTATLRNDPFSSYRSGFEVRTYRLCQRVLMFHHFEGEAGVGKDCLVRSTDFNYSYEQNPTDVRNPIYSFLLSATQTGYKRNGSSYIQKSLPPLEFTYSEANVDETVRDVEPASLENLPQGLDGTRYQWVDLDGEGLSGMLTEQGNGWFYKRNLSPINAVQDNGKTHVEAQFAPLELVTSKPASGLANGAQFLDLAGDGQPDLVTLRGAVPGFYERTQDEGWEPFIAFKSLPVVDWDNPNLKFIDLNGDGHSDILISEDHCFVWYPSLAEEGFAAAERVIQPWDEEKGPRVIFADSTQSIHLADMSGDGLTDIVRIRNGEVCYWPNLGYGRFGAKVTMDKAPWFDHPDIFDQRRIQLADIDGSGTTDILYLSESGVQVYFNQSGNGWAAKRTLSYFPAIDSVASITAIDLLGNGTACLVWSSPLPGNGRRVMRYIDLMGGQKPHLLIKTVNNLGTETVVQYAPSTRFYLQDKLDGKPWITKLPFPVHCVEKVTVTDKWRKTIFSSTYSYHHGYFDGIEREFRGFGRVEQVDSESYGEFASGNAASPYITKDKTLYQPPVKTVTWYHTGAFLDREQILSQFKHEYFSLGTFKENGLPQPDLEAEALSAEEWREALRTCKGMMLRQEVYELDVDALELGEHRPVKLFSTAYHNCHIRRLQAKGQNQHAVFLVAESEAITYHYELDLTQDKLNPDPRIAHTLNLQFDEYANVLQSVAVVYPRLGKFEDDAKLADGLTDALALISQVQQETHIAYSETRYTEDFGNKPADTLAALDNHRLRVPCEVLTYELTGIKPKSGLHFTLHELQAFRLSLVHQKSGTLVPDIAYHQIPKRTTPEKRLVEHIRMLFFNENLVDPLPFGEHGRLGLPYETYKLALTEALLDAVFKDAAGISKLDQIIDVAPLDGTTTARAKLNKANISGYLSGAKLAARITGVDTTGQYWIRSGIAGFANFAAQHFYLPERYTDSFDNVTTLEYDLRDLFIMSSTDAMNNTTRVTKFDFRVLAPREIQDINNNLSEVYFDVLGMPTLMAVKGKGNEGDNLIGVTDARANPTIAELAKFFNQPDLDQAQASIWLGNGTARHLYYFGETEEKLPNGKIAIRWGQHPACACGIVREQHVSQLAPGEQSPLQASFEYSDGMGSVVVKKVQAEPEKAGQPIRWVASGKTILNNKGKPVKQYEPYFSAPAVGHKYEEPIEVGVTPIIYYDAAGRTVRTEMPDRSFSRVEFSPWHVRTFDPNDTVKKSQWYTDRNPPNPDQPLPRNPITGEFLVTPEQRAAWLAAQHADTPALTILDSLGRDVIAIAHNRVKDAAGVLEERHLTFTKLDAEGKPMWIRDARKNLVMQYIRPSVPNNQAADPVDGFVPCYDVAGNLLFQHSMDAGDRWMLNDAAGKPMCAWDNLGRAFRTDYDALHRPIGSFVKGANPDDPNQIVQFEKVIYGDTPGNGLSDDPKSAKGDQTRNLNLRGKPYQHYDTAGLVTSLGRNPATDAEEAFDFKGNPLRSTRQLIEKYQETPNWSQKPALEGEIFSSTRYDALNRPIQMVAPHSNGVNTKFNVIRPGYNEANLLERVDVWLEQTAEPTTLLKPTTANLKAVTNIDYDAKGQRLRIEYNEANHPVITKNHPIVTEYTYDRATFRLSRLLSTRPNHPEADKRTLQDLSYTYDPVGNITEIRDKAQQRVFFNNSLVDPSNTYTYDALYRLVQAEGREHAVQNNVQRDAKKFEPIEGIPFPNSPEALQNYTEAYQYDPVGNILEFRHTGGEVERWVRKYQYALDSNQLLATRLPGEATNLPDYAAVPGYGAQYAYDDHGNMKAMPHLKVMEWDFKDQLHLTQQQVVNNGIGEKTYYVYDAGGQRVRKVTEMQNGKRKDERIYLGGFEVYRKYNGNGQTVVLERETLHVMDDKQRIALVETKTVTNPDDKSPTKLIRFQLGNHLGSAALELDDKAQVISYEEYHPYGSTAYHAARNLTETPKRYRYTGKERDEETGFSYHGARYYASWLGRWTSCDPVTHVNLFVYCAGNPISLHDPDGEDEQPQEMYQAQVTGQETQEQVHKMFGAQGIFFKGNASWIKTEGGGYWHLQNWQVSARDTGRTLNMRADTTEGKRPANPAPTKPAGSSPKEKIQAKQQQSYEVAKTGMWDMAVDMAVDALTMQEPQHPGSTRELLSDAAKLIKSGKPASTGDPARDRELKEDYEGGGIVTQTVVLGLTLTPVGEIGEGAQLAASKLPRPSNGLGIVAQDFTSSSEAWANGYRALSEPSAPILGNPQVTSPGHAETMVKVAEDMARIEDAEEVYMHSRWTTADPQVASGKLPDNILKSKSGGLTAVEVPSPSDLRSAKTFGSLIARVLKPMRGMGPKSEGLFIIFPPKIP</sequence>
<dbReference type="InterPro" id="IPR022044">
    <property type="entry name" value="TcdB_toxin_mid/C"/>
</dbReference>
<name>A0A951QEC5_9CYAN</name>
<accession>A0A951QEC5</accession>
<protein>
    <submittedName>
        <fullName evidence="7">Toxin</fullName>
    </submittedName>
</protein>
<evidence type="ECO:0000259" key="6">
    <source>
        <dbReference type="Pfam" id="PF12256"/>
    </source>
</evidence>
<feature type="region of interest" description="Disordered" evidence="4">
    <location>
        <begin position="2383"/>
        <end position="2417"/>
    </location>
</feature>
<evidence type="ECO:0000313" key="7">
    <source>
        <dbReference type="EMBL" id="MBW4660240.1"/>
    </source>
</evidence>
<proteinExistence type="predicted"/>
<dbReference type="GO" id="GO:0005576">
    <property type="term" value="C:extracellular region"/>
    <property type="evidence" value="ECO:0007669"/>
    <property type="project" value="UniProtKB-SubCell"/>
</dbReference>
<dbReference type="InterPro" id="IPR050708">
    <property type="entry name" value="T6SS_VgrG/RHS"/>
</dbReference>